<dbReference type="EC" id="1.14.13.59" evidence="4"/>
<organism evidence="16 17">
    <name type="scientific">Frankia nepalensis</name>
    <dbReference type="NCBI Taxonomy" id="1836974"/>
    <lineage>
        <taxon>Bacteria</taxon>
        <taxon>Bacillati</taxon>
        <taxon>Actinomycetota</taxon>
        <taxon>Actinomycetes</taxon>
        <taxon>Frankiales</taxon>
        <taxon>Frankiaceae</taxon>
        <taxon>Frankia</taxon>
    </lineage>
</organism>
<dbReference type="PANTHER" id="PTHR42802">
    <property type="entry name" value="MONOOXYGENASE"/>
    <property type="match status" value="1"/>
</dbReference>
<evidence type="ECO:0000256" key="7">
    <source>
        <dbReference type="ARBA" id="ARBA00022827"/>
    </source>
</evidence>
<evidence type="ECO:0000256" key="10">
    <source>
        <dbReference type="ARBA" id="ARBA00023033"/>
    </source>
</evidence>
<evidence type="ECO:0000256" key="6">
    <source>
        <dbReference type="ARBA" id="ARBA00022630"/>
    </source>
</evidence>
<dbReference type="InterPro" id="IPR036188">
    <property type="entry name" value="FAD/NAD-bd_sf"/>
</dbReference>
<dbReference type="InterPro" id="IPR025700">
    <property type="entry name" value="Lys/Orn_oxygenase"/>
</dbReference>
<evidence type="ECO:0000256" key="4">
    <source>
        <dbReference type="ARBA" id="ARBA00013076"/>
    </source>
</evidence>
<dbReference type="AlphaFoldDB" id="A0A937RGP6"/>
<protein>
    <recommendedName>
        <fullName evidence="5">L-lysine N6-monooxygenase MbtG</fullName>
        <ecNumber evidence="4">1.14.13.59</ecNumber>
    </recommendedName>
    <alternativeName>
        <fullName evidence="14">Lysine 6-N-hydroxylase</fullName>
    </alternativeName>
    <alternativeName>
        <fullName evidence="13">Lysine N6-hydroxylase</fullName>
    </alternativeName>
    <alternativeName>
        <fullName evidence="11">Lysine-N-oxygenase</fullName>
    </alternativeName>
    <alternativeName>
        <fullName evidence="12">Mycobactin synthase protein G</fullName>
    </alternativeName>
</protein>
<accession>A0A937RGP6</accession>
<comment type="catalytic activity">
    <reaction evidence="15">
        <text>L-lysine + NADPH + O2 = N(6)-hydroxy-L-lysine + NADP(+) + H2O</text>
        <dbReference type="Rhea" id="RHEA:23228"/>
        <dbReference type="ChEBI" id="CHEBI:15377"/>
        <dbReference type="ChEBI" id="CHEBI:15379"/>
        <dbReference type="ChEBI" id="CHEBI:32551"/>
        <dbReference type="ChEBI" id="CHEBI:57783"/>
        <dbReference type="ChEBI" id="CHEBI:57820"/>
        <dbReference type="ChEBI" id="CHEBI:58349"/>
        <dbReference type="EC" id="1.14.13.59"/>
    </reaction>
</comment>
<dbReference type="Pfam" id="PF13434">
    <property type="entry name" value="Lys_Orn_oxgnase"/>
    <property type="match status" value="1"/>
</dbReference>
<reference evidence="16" key="1">
    <citation type="submission" date="2020-12" db="EMBL/GenBank/DDBJ databases">
        <title>Genomic characterization of non-nitrogen-fixing Frankia strains.</title>
        <authorList>
            <person name="Carlos-Shanley C."/>
            <person name="Guerra T."/>
            <person name="Hahn D."/>
        </authorList>
    </citation>
    <scope>NUCLEOTIDE SEQUENCE</scope>
    <source>
        <strain evidence="16">CN6</strain>
    </source>
</reference>
<keyword evidence="8" id="KW-0521">NADP</keyword>
<name>A0A937RGP6_9ACTN</name>
<keyword evidence="17" id="KW-1185">Reference proteome</keyword>
<comment type="cofactor">
    <cofactor evidence="1">
        <name>FAD</name>
        <dbReference type="ChEBI" id="CHEBI:57692"/>
    </cofactor>
</comment>
<comment type="similarity">
    <text evidence="3">Belongs to the lysine N(6)-hydroxylase/L-ornithine N(5)-oxygenase family.</text>
</comment>
<dbReference type="RefSeq" id="WP_203007452.1">
    <property type="nucleotide sequence ID" value="NZ_JADWYU010000162.1"/>
</dbReference>
<evidence type="ECO:0000256" key="12">
    <source>
        <dbReference type="ARBA" id="ARBA00031158"/>
    </source>
</evidence>
<evidence type="ECO:0000256" key="3">
    <source>
        <dbReference type="ARBA" id="ARBA00007588"/>
    </source>
</evidence>
<keyword evidence="10" id="KW-0503">Monooxygenase</keyword>
<evidence type="ECO:0000313" key="17">
    <source>
        <dbReference type="Proteomes" id="UP000604475"/>
    </source>
</evidence>
<proteinExistence type="inferred from homology"/>
<keyword evidence="9" id="KW-0560">Oxidoreductase</keyword>
<evidence type="ECO:0000256" key="11">
    <source>
        <dbReference type="ARBA" id="ARBA00029939"/>
    </source>
</evidence>
<dbReference type="EMBL" id="JAEACQ010000287">
    <property type="protein sequence ID" value="MBL7631863.1"/>
    <property type="molecule type" value="Genomic_DNA"/>
</dbReference>
<gene>
    <name evidence="16" type="ORF">I7412_32825</name>
</gene>
<evidence type="ECO:0000256" key="15">
    <source>
        <dbReference type="ARBA" id="ARBA00048407"/>
    </source>
</evidence>
<comment type="pathway">
    <text evidence="2">Siderophore biosynthesis.</text>
</comment>
<evidence type="ECO:0000313" key="16">
    <source>
        <dbReference type="EMBL" id="MBL7631863.1"/>
    </source>
</evidence>
<evidence type="ECO:0000256" key="2">
    <source>
        <dbReference type="ARBA" id="ARBA00004924"/>
    </source>
</evidence>
<dbReference type="GO" id="GO:0047091">
    <property type="term" value="F:L-lysine 6-monooxygenase (NADPH) activity"/>
    <property type="evidence" value="ECO:0007669"/>
    <property type="project" value="UniProtKB-EC"/>
</dbReference>
<dbReference type="PANTHER" id="PTHR42802:SF1">
    <property type="entry name" value="L-ORNITHINE N(5)-MONOOXYGENASE"/>
    <property type="match status" value="1"/>
</dbReference>
<dbReference type="Proteomes" id="UP000604475">
    <property type="component" value="Unassembled WGS sequence"/>
</dbReference>
<evidence type="ECO:0000256" key="13">
    <source>
        <dbReference type="ARBA" id="ARBA00032493"/>
    </source>
</evidence>
<evidence type="ECO:0000256" key="8">
    <source>
        <dbReference type="ARBA" id="ARBA00022857"/>
    </source>
</evidence>
<dbReference type="Gene3D" id="3.50.50.60">
    <property type="entry name" value="FAD/NAD(P)-binding domain"/>
    <property type="match status" value="1"/>
</dbReference>
<sequence>MRRSEAHVGGRPHHAAPETLDVVGVGFGPTNLALAIAIEEHNAGVPAPARLRAAFLERQERFGWHRGMLLEGATMQVSYLKDLVTLRNPASNFSFLSYLHGCDRLVDFINHKTMFPLRHEFHDYLEWAAGRLDHLVEYGQEVTTLRPVVEDGEIRYIDVVSRSVDDPSMLLVRRARNVVLALGLTPSVPEGFTLGDRVWHNGDLLDRLEQLPSTPHGRFLVVGAGQSGAEVTDYLHRTFPAAEVHAVFARYGYSPADNSPFANQIFDPDAVDDFFQASPDVRRMLTGYHRSTNYSVVDLDLIEELYRRSYQEKVRGPRRLHLRRASRVTELEPLPEGIRATVEFLPTGERRALDADVVVLATGYHARDPRLLLGEFAELCRQDADGRPLVSRDYQVVTAEPASAGVYTPGATEHTHGISSTLLSNVAIRSGEILDSILARAVGDEAGGMTGRVPAQPLVAAGR</sequence>
<evidence type="ECO:0000256" key="14">
    <source>
        <dbReference type="ARBA" id="ARBA00032738"/>
    </source>
</evidence>
<evidence type="ECO:0000256" key="1">
    <source>
        <dbReference type="ARBA" id="ARBA00001974"/>
    </source>
</evidence>
<keyword evidence="7" id="KW-0274">FAD</keyword>
<evidence type="ECO:0000256" key="9">
    <source>
        <dbReference type="ARBA" id="ARBA00023002"/>
    </source>
</evidence>
<comment type="caution">
    <text evidence="16">The sequence shown here is derived from an EMBL/GenBank/DDBJ whole genome shotgun (WGS) entry which is preliminary data.</text>
</comment>
<dbReference type="SUPFAM" id="SSF51905">
    <property type="entry name" value="FAD/NAD(P)-binding domain"/>
    <property type="match status" value="2"/>
</dbReference>
<evidence type="ECO:0000256" key="5">
    <source>
        <dbReference type="ARBA" id="ARBA00016406"/>
    </source>
</evidence>
<keyword evidence="6" id="KW-0285">Flavoprotein</keyword>